<keyword evidence="6" id="KW-0378">Hydrolase</keyword>
<evidence type="ECO:0000256" key="3">
    <source>
        <dbReference type="ARBA" id="ARBA00022741"/>
    </source>
</evidence>
<dbReference type="PANTHER" id="PTHR43776:SF7">
    <property type="entry name" value="D,D-DIPEPTIDE TRANSPORT ATP-BINDING PROTEIN DDPF-RELATED"/>
    <property type="match status" value="1"/>
</dbReference>
<dbReference type="SUPFAM" id="SSF52540">
    <property type="entry name" value="P-loop containing nucleoside triphosphate hydrolases"/>
    <property type="match status" value="1"/>
</dbReference>
<dbReference type="GO" id="GO:0016887">
    <property type="term" value="F:ATP hydrolysis activity"/>
    <property type="evidence" value="ECO:0007669"/>
    <property type="project" value="InterPro"/>
</dbReference>
<dbReference type="STRING" id="340177.Cag_1705"/>
<dbReference type="GO" id="GO:0015833">
    <property type="term" value="P:peptide transport"/>
    <property type="evidence" value="ECO:0007669"/>
    <property type="project" value="InterPro"/>
</dbReference>
<name>Q3APW9_CHLCH</name>
<evidence type="ECO:0000313" key="6">
    <source>
        <dbReference type="EMBL" id="ABB28956.1"/>
    </source>
</evidence>
<dbReference type="EC" id="3.6.3.25" evidence="6"/>
<dbReference type="Gene3D" id="3.40.50.300">
    <property type="entry name" value="P-loop containing nucleotide triphosphate hydrolases"/>
    <property type="match status" value="1"/>
</dbReference>
<evidence type="ECO:0000259" key="5">
    <source>
        <dbReference type="PROSITE" id="PS50893"/>
    </source>
</evidence>
<dbReference type="Pfam" id="PF00005">
    <property type="entry name" value="ABC_tran"/>
    <property type="match status" value="1"/>
</dbReference>
<dbReference type="PANTHER" id="PTHR43776">
    <property type="entry name" value="TRANSPORT ATP-BINDING PROTEIN"/>
    <property type="match status" value="1"/>
</dbReference>
<protein>
    <submittedName>
        <fullName evidence="6">Oligopeptide/dipeptide ABC transporter, ATP-binding protein-like protein</fullName>
        <ecNumber evidence="6">3.6.3.25</ecNumber>
    </submittedName>
</protein>
<keyword evidence="4 6" id="KW-0067">ATP-binding</keyword>
<dbReference type="InterPro" id="IPR003439">
    <property type="entry name" value="ABC_transporter-like_ATP-bd"/>
</dbReference>
<dbReference type="eggNOG" id="COG4608">
    <property type="taxonomic scope" value="Bacteria"/>
</dbReference>
<keyword evidence="2" id="KW-0813">Transport</keyword>
<dbReference type="PROSITE" id="PS50893">
    <property type="entry name" value="ABC_TRANSPORTER_2"/>
    <property type="match status" value="1"/>
</dbReference>
<evidence type="ECO:0000256" key="4">
    <source>
        <dbReference type="ARBA" id="ARBA00022840"/>
    </source>
</evidence>
<dbReference type="InterPro" id="IPR013563">
    <property type="entry name" value="Oligopep_ABC_C"/>
</dbReference>
<dbReference type="FunFam" id="3.40.50.300:FF:000016">
    <property type="entry name" value="Oligopeptide ABC transporter ATP-binding component"/>
    <property type="match status" value="1"/>
</dbReference>
<dbReference type="GO" id="GO:0055085">
    <property type="term" value="P:transmembrane transport"/>
    <property type="evidence" value="ECO:0007669"/>
    <property type="project" value="UniProtKB-ARBA"/>
</dbReference>
<dbReference type="SMART" id="SM00382">
    <property type="entry name" value="AAA"/>
    <property type="match status" value="1"/>
</dbReference>
<evidence type="ECO:0000256" key="2">
    <source>
        <dbReference type="ARBA" id="ARBA00022448"/>
    </source>
</evidence>
<dbReference type="EMBL" id="CP000108">
    <property type="protein sequence ID" value="ABB28956.1"/>
    <property type="molecule type" value="Genomic_DNA"/>
</dbReference>
<dbReference type="Pfam" id="PF08352">
    <property type="entry name" value="oligo_HPY"/>
    <property type="match status" value="1"/>
</dbReference>
<feature type="domain" description="ABC transporter" evidence="5">
    <location>
        <begin position="19"/>
        <end position="260"/>
    </location>
</feature>
<comment type="similarity">
    <text evidence="1">Belongs to the ABC transporter superfamily.</text>
</comment>
<dbReference type="PROSITE" id="PS00211">
    <property type="entry name" value="ABC_TRANSPORTER_1"/>
    <property type="match status" value="1"/>
</dbReference>
<sequence>MDAQQELFSVSNLQVRVAVKQKGTFGSRFVEVPIVDGVNFTIHKGETLGLVGESGCGKTTLGRALVRIGRTVVSGTIRFEGRDISALSNKEFRPLRKEMQLMFQDPFASLNPRLMIEQMLLEVMKVHHIADGDEARKRVRELLEVVGLNREFLYRFPHELSGGQRQRIGIARALAVNPKFIVCDEPVSALDVSIQSQIINLLKDLQRSMGIAYLFIAHDLSVVEYISHRVAVMYLGRIVELAEATELYKNPLHPYTRALLSAIPSTEVGAKKERILLSGDLPSITTVPQGCVFHPRCPQAKAECRHHIPQLQEHSSGHQVACLLYE</sequence>
<evidence type="ECO:0000256" key="1">
    <source>
        <dbReference type="ARBA" id="ARBA00005417"/>
    </source>
</evidence>
<reference evidence="6" key="1">
    <citation type="submission" date="2005-08" db="EMBL/GenBank/DDBJ databases">
        <title>Complete sequence of Chlorobium chlorochromatii CaD3.</title>
        <authorList>
            <person name="Copeland A."/>
            <person name="Lucas S."/>
            <person name="Lapidus A."/>
            <person name="Barry K."/>
            <person name="Detter J.C."/>
            <person name="Glavina T."/>
            <person name="Hammon N."/>
            <person name="Israni S."/>
            <person name="Pitluck S."/>
            <person name="Bryant D."/>
            <person name="Schmutz J."/>
            <person name="Larimer F."/>
            <person name="Land M."/>
            <person name="Kyrpides N."/>
            <person name="Ivanova N."/>
            <person name="Richardson P."/>
        </authorList>
    </citation>
    <scope>NUCLEOTIDE SEQUENCE [LARGE SCALE GENOMIC DNA]</scope>
    <source>
        <strain evidence="6">CaD3</strain>
    </source>
</reference>
<gene>
    <name evidence="6" type="ordered locus">Cag_1705</name>
</gene>
<organism evidence="6">
    <name type="scientific">Chlorobium chlorochromatii (strain CaD3)</name>
    <dbReference type="NCBI Taxonomy" id="340177"/>
    <lineage>
        <taxon>Bacteria</taxon>
        <taxon>Pseudomonadati</taxon>
        <taxon>Chlorobiota</taxon>
        <taxon>Chlorobiia</taxon>
        <taxon>Chlorobiales</taxon>
        <taxon>Chlorobiaceae</taxon>
        <taxon>Chlorobium/Pelodictyon group</taxon>
        <taxon>Chlorobium</taxon>
    </lineage>
</organism>
<dbReference type="InterPro" id="IPR050319">
    <property type="entry name" value="ABC_transp_ATP-bind"/>
</dbReference>
<keyword evidence="3" id="KW-0547">Nucleotide-binding</keyword>
<dbReference type="GO" id="GO:0005524">
    <property type="term" value="F:ATP binding"/>
    <property type="evidence" value="ECO:0007669"/>
    <property type="project" value="UniProtKB-KW"/>
</dbReference>
<dbReference type="NCBIfam" id="TIGR01727">
    <property type="entry name" value="oligo_HPY"/>
    <property type="match status" value="1"/>
</dbReference>
<dbReference type="CDD" id="cd03257">
    <property type="entry name" value="ABC_NikE_OppD_transporters"/>
    <property type="match status" value="1"/>
</dbReference>
<dbReference type="OrthoDB" id="1115710at2"/>
<dbReference type="HOGENOM" id="CLU_000604_1_23_10"/>
<dbReference type="KEGG" id="cch:Cag_1705"/>
<dbReference type="AlphaFoldDB" id="Q3APW9"/>
<dbReference type="InterPro" id="IPR017871">
    <property type="entry name" value="ABC_transporter-like_CS"/>
</dbReference>
<accession>Q3APW9</accession>
<dbReference type="InterPro" id="IPR003593">
    <property type="entry name" value="AAA+_ATPase"/>
</dbReference>
<dbReference type="InterPro" id="IPR027417">
    <property type="entry name" value="P-loop_NTPase"/>
</dbReference>
<proteinExistence type="inferred from homology"/>